<accession>A0A6J5LHD2</accession>
<organism evidence="3">
    <name type="scientific">uncultured Caudovirales phage</name>
    <dbReference type="NCBI Taxonomy" id="2100421"/>
    <lineage>
        <taxon>Viruses</taxon>
        <taxon>Duplodnaviria</taxon>
        <taxon>Heunggongvirae</taxon>
        <taxon>Uroviricota</taxon>
        <taxon>Caudoviricetes</taxon>
        <taxon>Peduoviridae</taxon>
        <taxon>Maltschvirus</taxon>
        <taxon>Maltschvirus maltsch</taxon>
    </lineage>
</organism>
<dbReference type="EMBL" id="LR798228">
    <property type="protein sequence ID" value="CAB5207088.1"/>
    <property type="molecule type" value="Genomic_DNA"/>
</dbReference>
<dbReference type="EMBL" id="LR796260">
    <property type="protein sequence ID" value="CAB4132310.1"/>
    <property type="molecule type" value="Genomic_DNA"/>
</dbReference>
<protein>
    <recommendedName>
        <fullName evidence="1">DUF551 domain-containing protein</fullName>
    </recommendedName>
</protein>
<dbReference type="InterPro" id="IPR007539">
    <property type="entry name" value="DUF551"/>
</dbReference>
<evidence type="ECO:0000313" key="4">
    <source>
        <dbReference type="EMBL" id="CAB4202886.1"/>
    </source>
</evidence>
<gene>
    <name evidence="4" type="ORF">UFOVP1363_41</name>
    <name evidence="5" type="ORF">UFOVP179_15</name>
    <name evidence="3" type="ORF">UFOVP260_4</name>
    <name evidence="2" type="ORF">UFOVP85_58</name>
</gene>
<feature type="domain" description="DUF551" evidence="1">
    <location>
        <begin position="9"/>
        <end position="38"/>
    </location>
</feature>
<dbReference type="EMBL" id="LR797327">
    <property type="protein sequence ID" value="CAB4202886.1"/>
    <property type="molecule type" value="Genomic_DNA"/>
</dbReference>
<reference evidence="3" key="1">
    <citation type="submission" date="2020-04" db="EMBL/GenBank/DDBJ databases">
        <authorList>
            <person name="Chiriac C."/>
            <person name="Salcher M."/>
            <person name="Ghai R."/>
            <person name="Kavagutti S V."/>
        </authorList>
    </citation>
    <scope>NUCLEOTIDE SEQUENCE</scope>
</reference>
<evidence type="ECO:0000313" key="3">
    <source>
        <dbReference type="EMBL" id="CAB4132310.1"/>
    </source>
</evidence>
<evidence type="ECO:0000313" key="5">
    <source>
        <dbReference type="EMBL" id="CAB5207088.1"/>
    </source>
</evidence>
<dbReference type="Pfam" id="PF04448">
    <property type="entry name" value="DUF551"/>
    <property type="match status" value="1"/>
</dbReference>
<evidence type="ECO:0000259" key="1">
    <source>
        <dbReference type="Pfam" id="PF04448"/>
    </source>
</evidence>
<sequence>MGYLCEKGWDIYLPYDSFKLSPELINVTHWMELPEFPQQGCNGHEP</sequence>
<proteinExistence type="predicted"/>
<name>A0A6J5LHD2_9CAUD</name>
<evidence type="ECO:0000313" key="2">
    <source>
        <dbReference type="EMBL" id="CAB4127212.1"/>
    </source>
</evidence>
<dbReference type="EMBL" id="LR796198">
    <property type="protein sequence ID" value="CAB4127212.1"/>
    <property type="molecule type" value="Genomic_DNA"/>
</dbReference>